<keyword evidence="2 5" id="KW-0813">Transport</keyword>
<keyword evidence="7" id="KW-1185">Reference proteome</keyword>
<dbReference type="PANTHER" id="PTHR42953:SF1">
    <property type="entry name" value="METAL-BINDING PROTEIN HI_0362-RELATED"/>
    <property type="match status" value="1"/>
</dbReference>
<evidence type="ECO:0000256" key="3">
    <source>
        <dbReference type="ARBA" id="ARBA00022723"/>
    </source>
</evidence>
<evidence type="ECO:0000256" key="4">
    <source>
        <dbReference type="ARBA" id="ARBA00022729"/>
    </source>
</evidence>
<comment type="similarity">
    <text evidence="5">Belongs to the bacterial solute-binding protein 9 family.</text>
</comment>
<dbReference type="InterPro" id="IPR050492">
    <property type="entry name" value="Bact_metal-bind_prot9"/>
</dbReference>
<name>A0ABM9D3G0_9LACO</name>
<dbReference type="RefSeq" id="WP_248706843.1">
    <property type="nucleotide sequence ID" value="NZ_CAKOET010000010.1"/>
</dbReference>
<evidence type="ECO:0000256" key="2">
    <source>
        <dbReference type="ARBA" id="ARBA00022448"/>
    </source>
</evidence>
<evidence type="ECO:0000313" key="6">
    <source>
        <dbReference type="EMBL" id="CAH1857422.1"/>
    </source>
</evidence>
<dbReference type="PRINTS" id="PR00690">
    <property type="entry name" value="ADHESNFAMILY"/>
</dbReference>
<protein>
    <recommendedName>
        <fullName evidence="8">Metal ABC transporter substrate-binding protein</fullName>
    </recommendedName>
</protein>
<organism evidence="6 7">
    <name type="scientific">Convivina praedatoris</name>
    <dbReference type="NCBI Taxonomy" id="2880963"/>
    <lineage>
        <taxon>Bacteria</taxon>
        <taxon>Bacillati</taxon>
        <taxon>Bacillota</taxon>
        <taxon>Bacilli</taxon>
        <taxon>Lactobacillales</taxon>
        <taxon>Lactobacillaceae</taxon>
        <taxon>Convivina</taxon>
    </lineage>
</organism>
<dbReference type="Pfam" id="PF01297">
    <property type="entry name" value="ZnuA"/>
    <property type="match status" value="1"/>
</dbReference>
<gene>
    <name evidence="6" type="ORF">LMG032447_01537</name>
</gene>
<dbReference type="InterPro" id="IPR006129">
    <property type="entry name" value="AdhesinB"/>
</dbReference>
<sequence>MKKIHLIILGMLVIVVASISFAVLKNNNTNRKESDKLTIVASTNVYGEVAKTVAGSHANVQAIITKQNVSPEDYEPTRSVANQVSQADIALANGLEYDSWLNKLARTSKKTELIRVGEDIVHKKSGDNPHLWNDPQTMIDTAKYLADDLSKKDPKHKDDYQANAQKYIDSLKPVTDLVNELKEQVPSQKVAQTEPVFGYMLDALGYHITDEDFAEAVEEGNDPSPAVLTSLQNNIKTHQIGFLVDNTQTSSSTVNNIVKLAKENQVPIVKVTETSPTNQTYVQWKLSELKQIQDIGKK</sequence>
<evidence type="ECO:0000256" key="1">
    <source>
        <dbReference type="ARBA" id="ARBA00004196"/>
    </source>
</evidence>
<dbReference type="SUPFAM" id="SSF53807">
    <property type="entry name" value="Helical backbone' metal receptor"/>
    <property type="match status" value="1"/>
</dbReference>
<dbReference type="Proteomes" id="UP000838102">
    <property type="component" value="Unassembled WGS sequence"/>
</dbReference>
<evidence type="ECO:0000256" key="5">
    <source>
        <dbReference type="RuleBase" id="RU003512"/>
    </source>
</evidence>
<dbReference type="Gene3D" id="3.40.50.1980">
    <property type="entry name" value="Nitrogenase molybdenum iron protein domain"/>
    <property type="match status" value="2"/>
</dbReference>
<proteinExistence type="inferred from homology"/>
<dbReference type="EMBL" id="CAKOEU010000010">
    <property type="protein sequence ID" value="CAH1857422.1"/>
    <property type="molecule type" value="Genomic_DNA"/>
</dbReference>
<comment type="caution">
    <text evidence="6">The sequence shown here is derived from an EMBL/GenBank/DDBJ whole genome shotgun (WGS) entry which is preliminary data.</text>
</comment>
<dbReference type="InterPro" id="IPR006128">
    <property type="entry name" value="Lipoprotein_PsaA-like"/>
</dbReference>
<comment type="subcellular location">
    <subcellularLocation>
        <location evidence="1">Cell envelope</location>
    </subcellularLocation>
</comment>
<keyword evidence="3" id="KW-0479">Metal-binding</keyword>
<keyword evidence="4" id="KW-0732">Signal</keyword>
<reference evidence="6" key="1">
    <citation type="submission" date="2022-03" db="EMBL/GenBank/DDBJ databases">
        <authorList>
            <person name="Hettiarachchi G."/>
        </authorList>
    </citation>
    <scope>NUCLEOTIDE SEQUENCE</scope>
    <source>
        <strain evidence="6">LMG 32447</strain>
    </source>
</reference>
<evidence type="ECO:0000313" key="7">
    <source>
        <dbReference type="Proteomes" id="UP000838102"/>
    </source>
</evidence>
<dbReference type="PANTHER" id="PTHR42953">
    <property type="entry name" value="HIGH-AFFINITY ZINC UPTAKE SYSTEM PROTEIN ZNUA-RELATED"/>
    <property type="match status" value="1"/>
</dbReference>
<dbReference type="PRINTS" id="PR00691">
    <property type="entry name" value="ADHESINB"/>
</dbReference>
<accession>A0ABM9D3G0</accession>
<dbReference type="InterPro" id="IPR006127">
    <property type="entry name" value="ZnuA-like"/>
</dbReference>
<evidence type="ECO:0008006" key="8">
    <source>
        <dbReference type="Google" id="ProtNLM"/>
    </source>
</evidence>